<evidence type="ECO:0008006" key="3">
    <source>
        <dbReference type="Google" id="ProtNLM"/>
    </source>
</evidence>
<sequence length="107" mass="12208">MTGVNGIIFQSFIEECVRIFGENENYLLVMDNVGFPHTINLEGHENSSVRYLPEEVFSLLKNRVRRESPPRGTKDLLERIIEACSHLSSVSISNYFSHCEILKSAYA</sequence>
<organism evidence="1 2">
    <name type="scientific">Thelohanellus kitauei</name>
    <name type="common">Myxosporean</name>
    <dbReference type="NCBI Taxonomy" id="669202"/>
    <lineage>
        <taxon>Eukaryota</taxon>
        <taxon>Metazoa</taxon>
        <taxon>Cnidaria</taxon>
        <taxon>Myxozoa</taxon>
        <taxon>Myxosporea</taxon>
        <taxon>Bivalvulida</taxon>
        <taxon>Platysporina</taxon>
        <taxon>Myxobolidae</taxon>
        <taxon>Thelohanellus</taxon>
    </lineage>
</organism>
<comment type="caution">
    <text evidence="1">The sequence shown here is derived from an EMBL/GenBank/DDBJ whole genome shotgun (WGS) entry which is preliminary data.</text>
</comment>
<dbReference type="EMBL" id="JWZT01002286">
    <property type="protein sequence ID" value="KII69763.1"/>
    <property type="molecule type" value="Genomic_DNA"/>
</dbReference>
<evidence type="ECO:0000313" key="1">
    <source>
        <dbReference type="EMBL" id="KII69763.1"/>
    </source>
</evidence>
<name>A0A0C2JK45_THEKT</name>
<evidence type="ECO:0000313" key="2">
    <source>
        <dbReference type="Proteomes" id="UP000031668"/>
    </source>
</evidence>
<keyword evidence="2" id="KW-1185">Reference proteome</keyword>
<dbReference type="AlphaFoldDB" id="A0A0C2JK45"/>
<dbReference type="OrthoDB" id="88881at2759"/>
<proteinExistence type="predicted"/>
<dbReference type="InterPro" id="IPR036397">
    <property type="entry name" value="RNaseH_sf"/>
</dbReference>
<reference evidence="1 2" key="1">
    <citation type="journal article" date="2014" name="Genome Biol. Evol.">
        <title>The genome of the myxosporean Thelohanellus kitauei shows adaptations to nutrient acquisition within its fish host.</title>
        <authorList>
            <person name="Yang Y."/>
            <person name="Xiong J."/>
            <person name="Zhou Z."/>
            <person name="Huo F."/>
            <person name="Miao W."/>
            <person name="Ran C."/>
            <person name="Liu Y."/>
            <person name="Zhang J."/>
            <person name="Feng J."/>
            <person name="Wang M."/>
            <person name="Wang M."/>
            <person name="Wang L."/>
            <person name="Yao B."/>
        </authorList>
    </citation>
    <scope>NUCLEOTIDE SEQUENCE [LARGE SCALE GENOMIC DNA]</scope>
    <source>
        <strain evidence="1">Wuqing</strain>
    </source>
</reference>
<gene>
    <name evidence="1" type="ORF">RF11_06106</name>
</gene>
<protein>
    <recommendedName>
        <fullName evidence="3">Tc1-like transposase DDE domain-containing protein</fullName>
    </recommendedName>
</protein>
<accession>A0A0C2JK45</accession>
<dbReference type="Proteomes" id="UP000031668">
    <property type="component" value="Unassembled WGS sequence"/>
</dbReference>
<dbReference type="GO" id="GO:0003676">
    <property type="term" value="F:nucleic acid binding"/>
    <property type="evidence" value="ECO:0007669"/>
    <property type="project" value="InterPro"/>
</dbReference>
<dbReference type="Gene3D" id="3.30.420.10">
    <property type="entry name" value="Ribonuclease H-like superfamily/Ribonuclease H"/>
    <property type="match status" value="1"/>
</dbReference>